<keyword evidence="3 6" id="KW-0560">Oxidoreductase</keyword>
<proteinExistence type="inferred from homology"/>
<evidence type="ECO:0000256" key="1">
    <source>
        <dbReference type="ARBA" id="ARBA00022559"/>
    </source>
</evidence>
<evidence type="ECO:0000313" key="8">
    <source>
        <dbReference type="EMBL" id="MDC3979624.1"/>
    </source>
</evidence>
<dbReference type="Proteomes" id="UP001151081">
    <property type="component" value="Unassembled WGS sequence"/>
</dbReference>
<comment type="subunit">
    <text evidence="6">Homodimer.</text>
</comment>
<reference evidence="8 9" key="1">
    <citation type="submission" date="2021-04" db="EMBL/GenBank/DDBJ databases">
        <title>Genome analysis of Polyangium sp.</title>
        <authorList>
            <person name="Li Y."/>
            <person name="Wang J."/>
        </authorList>
    </citation>
    <scope>NUCLEOTIDE SEQUENCE [LARGE SCALE GENOMIC DNA]</scope>
    <source>
        <strain evidence="8 9">SDU14</strain>
    </source>
</reference>
<protein>
    <recommendedName>
        <fullName evidence="6">Thiol peroxidase</fullName>
        <shortName evidence="6">Tpx</shortName>
        <ecNumber evidence="6">1.11.1.24</ecNumber>
    </recommendedName>
    <alternativeName>
        <fullName evidence="6">Peroxiredoxin tpx</fullName>
        <shortName evidence="6">Prx</shortName>
    </alternativeName>
    <alternativeName>
        <fullName evidence="6">Thioredoxin peroxidase</fullName>
    </alternativeName>
    <alternativeName>
        <fullName evidence="6">Thioredoxin-dependent peroxiredoxin</fullName>
    </alternativeName>
</protein>
<keyword evidence="2 6" id="KW-0049">Antioxidant</keyword>
<dbReference type="PROSITE" id="PS51352">
    <property type="entry name" value="THIOREDOXIN_2"/>
    <property type="match status" value="1"/>
</dbReference>
<dbReference type="CDD" id="cd03014">
    <property type="entry name" value="PRX_Atyp2cys"/>
    <property type="match status" value="1"/>
</dbReference>
<evidence type="ECO:0000256" key="5">
    <source>
        <dbReference type="ARBA" id="ARBA00023284"/>
    </source>
</evidence>
<dbReference type="AlphaFoldDB" id="A0A9X4AP35"/>
<comment type="caution">
    <text evidence="6">Lacks conserved residue(s) required for the propagation of feature annotation.</text>
</comment>
<dbReference type="EMBL" id="JAGTJJ010000001">
    <property type="protein sequence ID" value="MDC3979624.1"/>
    <property type="molecule type" value="Genomic_DNA"/>
</dbReference>
<dbReference type="EC" id="1.11.1.24" evidence="6"/>
<keyword evidence="9" id="KW-1185">Reference proteome</keyword>
<evidence type="ECO:0000256" key="4">
    <source>
        <dbReference type="ARBA" id="ARBA00023157"/>
    </source>
</evidence>
<dbReference type="HAMAP" id="MF_00269">
    <property type="entry name" value="Tpx"/>
    <property type="match status" value="1"/>
</dbReference>
<dbReference type="GO" id="GO:0008379">
    <property type="term" value="F:thioredoxin peroxidase activity"/>
    <property type="evidence" value="ECO:0007669"/>
    <property type="project" value="UniProtKB-UniRule"/>
</dbReference>
<dbReference type="NCBIfam" id="NF001808">
    <property type="entry name" value="PRK00522.1"/>
    <property type="match status" value="1"/>
</dbReference>
<dbReference type="InterPro" id="IPR036249">
    <property type="entry name" value="Thioredoxin-like_sf"/>
</dbReference>
<evidence type="ECO:0000256" key="2">
    <source>
        <dbReference type="ARBA" id="ARBA00022862"/>
    </source>
</evidence>
<dbReference type="InterPro" id="IPR050455">
    <property type="entry name" value="Tpx_Peroxidase_subfamily"/>
</dbReference>
<dbReference type="InterPro" id="IPR013740">
    <property type="entry name" value="Redoxin"/>
</dbReference>
<comment type="function">
    <text evidence="6">Thiol-specific peroxidase that catalyzes the reduction of hydrogen peroxide and organic hydroperoxides to water and alcohols, respectively. Plays a role in cell protection against oxidative stress by detoxifying peroxides.</text>
</comment>
<name>A0A9X4AP35_9BACT</name>
<sequence length="163" mass="17057">MAKITLKGNPIHTSGELPAKGSAAPDFKLVRADLSEASLASFSGKKILNIFPSVDTPVCAISVRTFNKLASEKGVTVLNISKDLPFAQKRFCGAEGIDKAETLSAFRSSFGKDYGVEITDGPLAGLAGRAVLVLDGDNKVIHAELVPEIAQEPNYDAALAALG</sequence>
<feature type="active site" description="Cysteine sulfenic acid (-SOH) intermediate" evidence="6">
    <location>
        <position position="59"/>
    </location>
</feature>
<dbReference type="RefSeq" id="WP_272417943.1">
    <property type="nucleotide sequence ID" value="NZ_JAGTJJ010000001.1"/>
</dbReference>
<dbReference type="Gene3D" id="3.40.30.10">
    <property type="entry name" value="Glutaredoxin"/>
    <property type="match status" value="1"/>
</dbReference>
<evidence type="ECO:0000313" key="9">
    <source>
        <dbReference type="Proteomes" id="UP001151081"/>
    </source>
</evidence>
<dbReference type="PANTHER" id="PTHR43110">
    <property type="entry name" value="THIOL PEROXIDASE"/>
    <property type="match status" value="1"/>
</dbReference>
<dbReference type="InterPro" id="IPR002065">
    <property type="entry name" value="TPX"/>
</dbReference>
<evidence type="ECO:0000259" key="7">
    <source>
        <dbReference type="PROSITE" id="PS51352"/>
    </source>
</evidence>
<keyword evidence="1 6" id="KW-0575">Peroxidase</keyword>
<dbReference type="InterPro" id="IPR013766">
    <property type="entry name" value="Thioredoxin_domain"/>
</dbReference>
<comment type="catalytic activity">
    <reaction evidence="6">
        <text>a hydroperoxide + [thioredoxin]-dithiol = an alcohol + [thioredoxin]-disulfide + H2O</text>
        <dbReference type="Rhea" id="RHEA:62620"/>
        <dbReference type="Rhea" id="RHEA-COMP:10698"/>
        <dbReference type="Rhea" id="RHEA-COMP:10700"/>
        <dbReference type="ChEBI" id="CHEBI:15377"/>
        <dbReference type="ChEBI" id="CHEBI:29950"/>
        <dbReference type="ChEBI" id="CHEBI:30879"/>
        <dbReference type="ChEBI" id="CHEBI:35924"/>
        <dbReference type="ChEBI" id="CHEBI:50058"/>
        <dbReference type="EC" id="1.11.1.24"/>
    </reaction>
</comment>
<dbReference type="SUPFAM" id="SSF52833">
    <property type="entry name" value="Thioredoxin-like"/>
    <property type="match status" value="1"/>
</dbReference>
<dbReference type="PROSITE" id="PS01265">
    <property type="entry name" value="TPX"/>
    <property type="match status" value="1"/>
</dbReference>
<dbReference type="Pfam" id="PF08534">
    <property type="entry name" value="Redoxin"/>
    <property type="match status" value="1"/>
</dbReference>
<feature type="domain" description="Thioredoxin" evidence="7">
    <location>
        <begin position="18"/>
        <end position="163"/>
    </location>
</feature>
<gene>
    <name evidence="6 8" type="primary">tpx</name>
    <name evidence="8" type="ORF">KEG57_03865</name>
</gene>
<accession>A0A9X4AP35</accession>
<dbReference type="PANTHER" id="PTHR43110:SF1">
    <property type="entry name" value="THIOL PEROXIDASE"/>
    <property type="match status" value="1"/>
</dbReference>
<evidence type="ECO:0000256" key="3">
    <source>
        <dbReference type="ARBA" id="ARBA00023002"/>
    </source>
</evidence>
<keyword evidence="4" id="KW-1015">Disulfide bond</keyword>
<comment type="similarity">
    <text evidence="6">Belongs to the peroxiredoxin family. Tpx subfamily.</text>
</comment>
<keyword evidence="5 6" id="KW-0676">Redox-active center</keyword>
<comment type="caution">
    <text evidence="8">The sequence shown here is derived from an EMBL/GenBank/DDBJ whole genome shotgun (WGS) entry which is preliminary data.</text>
</comment>
<organism evidence="8 9">
    <name type="scientific">Polyangium jinanense</name>
    <dbReference type="NCBI Taxonomy" id="2829994"/>
    <lineage>
        <taxon>Bacteria</taxon>
        <taxon>Pseudomonadati</taxon>
        <taxon>Myxococcota</taxon>
        <taxon>Polyangia</taxon>
        <taxon>Polyangiales</taxon>
        <taxon>Polyangiaceae</taxon>
        <taxon>Polyangium</taxon>
    </lineage>
</organism>
<dbReference type="InterPro" id="IPR018219">
    <property type="entry name" value="Tpx_CS"/>
</dbReference>
<evidence type="ECO:0000256" key="6">
    <source>
        <dbReference type="HAMAP-Rule" id="MF_00269"/>
    </source>
</evidence>